<keyword evidence="5 7" id="KW-1133">Transmembrane helix</keyword>
<evidence type="ECO:0000256" key="6">
    <source>
        <dbReference type="ARBA" id="ARBA00023136"/>
    </source>
</evidence>
<feature type="transmembrane region" description="Helical" evidence="7">
    <location>
        <begin position="238"/>
        <end position="257"/>
    </location>
</feature>
<evidence type="ECO:0000256" key="4">
    <source>
        <dbReference type="ARBA" id="ARBA00022692"/>
    </source>
</evidence>
<dbReference type="AlphaFoldDB" id="A0A840CD06"/>
<dbReference type="GO" id="GO:0055085">
    <property type="term" value="P:transmembrane transport"/>
    <property type="evidence" value="ECO:0007669"/>
    <property type="project" value="InterPro"/>
</dbReference>
<keyword evidence="6 7" id="KW-0472">Membrane</keyword>
<evidence type="ECO:0000256" key="3">
    <source>
        <dbReference type="ARBA" id="ARBA00022475"/>
    </source>
</evidence>
<feature type="transmembrane region" description="Helical" evidence="7">
    <location>
        <begin position="76"/>
        <end position="102"/>
    </location>
</feature>
<evidence type="ECO:0000259" key="8">
    <source>
        <dbReference type="PROSITE" id="PS50928"/>
    </source>
</evidence>
<sequence length="269" mass="29568">MPDLPLSNPIMFHPARWKNWNAVVSGKLLGGVIAISSILLLWYVLSIAVKPWVPTPEDTVVAIWKNLLSTSFWGDFWLTLGRVMASFVTASIVGAAIGILIGMNEKAEAFLQPLLALALAVPDPVYIIFAILTFGTGETAGFVALTIAVSPFVSNIVRSSVQARDIGLDEMAKIYRLPKRVFFRQSLVPQLVPALLTAGRFAFALSWKLVVVVESIGQPDGIGASIFHSFRLLRMREVAATAIIFIVVMQLLERGVLGRIEKKLLKWRD</sequence>
<dbReference type="Gene3D" id="1.10.3720.10">
    <property type="entry name" value="MetI-like"/>
    <property type="match status" value="1"/>
</dbReference>
<keyword evidence="2 7" id="KW-0813">Transport</keyword>
<dbReference type="PANTHER" id="PTHR30151:SF38">
    <property type="entry name" value="ALIPHATIC SULFONATES TRANSPORT PERMEASE PROTEIN SSUC-RELATED"/>
    <property type="match status" value="1"/>
</dbReference>
<proteinExistence type="inferred from homology"/>
<evidence type="ECO:0000256" key="1">
    <source>
        <dbReference type="ARBA" id="ARBA00004651"/>
    </source>
</evidence>
<comment type="similarity">
    <text evidence="7">Belongs to the binding-protein-dependent transport system permease family.</text>
</comment>
<dbReference type="EMBL" id="JACIEQ010000015">
    <property type="protein sequence ID" value="MBB4023944.1"/>
    <property type="molecule type" value="Genomic_DNA"/>
</dbReference>
<dbReference type="Pfam" id="PF00528">
    <property type="entry name" value="BPD_transp_1"/>
    <property type="match status" value="1"/>
</dbReference>
<dbReference type="PANTHER" id="PTHR30151">
    <property type="entry name" value="ALKANE SULFONATE ABC TRANSPORTER-RELATED, MEMBRANE SUBUNIT"/>
    <property type="match status" value="1"/>
</dbReference>
<dbReference type="Proteomes" id="UP000585681">
    <property type="component" value="Unassembled WGS sequence"/>
</dbReference>
<organism evidence="9 10">
    <name type="scientific">Actibacterium naphthalenivorans</name>
    <dbReference type="NCBI Taxonomy" id="1614693"/>
    <lineage>
        <taxon>Bacteria</taxon>
        <taxon>Pseudomonadati</taxon>
        <taxon>Pseudomonadota</taxon>
        <taxon>Alphaproteobacteria</taxon>
        <taxon>Rhodobacterales</taxon>
        <taxon>Roseobacteraceae</taxon>
        <taxon>Actibacterium</taxon>
    </lineage>
</organism>
<dbReference type="GO" id="GO:0005886">
    <property type="term" value="C:plasma membrane"/>
    <property type="evidence" value="ECO:0007669"/>
    <property type="project" value="UniProtKB-SubCell"/>
</dbReference>
<evidence type="ECO:0000313" key="10">
    <source>
        <dbReference type="Proteomes" id="UP000585681"/>
    </source>
</evidence>
<protein>
    <submittedName>
        <fullName evidence="9">NitT/TauT family transport system permease protein</fullName>
    </submittedName>
</protein>
<reference evidence="9" key="1">
    <citation type="submission" date="2020-08" db="EMBL/GenBank/DDBJ databases">
        <title>Genomic Encyclopedia of Type Strains, Phase IV (KMG-IV): sequencing the most valuable type-strain genomes for metagenomic binning, comparative biology and taxonomic classification.</title>
        <authorList>
            <person name="Goeker M."/>
        </authorList>
    </citation>
    <scope>NUCLEOTIDE SEQUENCE [LARGE SCALE GENOMIC DNA]</scope>
    <source>
        <strain evidence="9">DSM 105040</strain>
    </source>
</reference>
<dbReference type="SUPFAM" id="SSF161098">
    <property type="entry name" value="MetI-like"/>
    <property type="match status" value="1"/>
</dbReference>
<keyword evidence="10" id="KW-1185">Reference proteome</keyword>
<feature type="transmembrane region" description="Helical" evidence="7">
    <location>
        <begin position="182"/>
        <end position="203"/>
    </location>
</feature>
<evidence type="ECO:0000256" key="7">
    <source>
        <dbReference type="RuleBase" id="RU363032"/>
    </source>
</evidence>
<dbReference type="InterPro" id="IPR035906">
    <property type="entry name" value="MetI-like_sf"/>
</dbReference>
<comment type="subcellular location">
    <subcellularLocation>
        <location evidence="1 7">Cell membrane</location>
        <topology evidence="1 7">Multi-pass membrane protein</topology>
    </subcellularLocation>
</comment>
<feature type="transmembrane region" description="Helical" evidence="7">
    <location>
        <begin position="140"/>
        <end position="161"/>
    </location>
</feature>
<keyword evidence="3" id="KW-1003">Cell membrane</keyword>
<feature type="transmembrane region" description="Helical" evidence="7">
    <location>
        <begin position="20"/>
        <end position="45"/>
    </location>
</feature>
<evidence type="ECO:0000313" key="9">
    <source>
        <dbReference type="EMBL" id="MBB4023944.1"/>
    </source>
</evidence>
<name>A0A840CD06_9RHOB</name>
<evidence type="ECO:0000256" key="2">
    <source>
        <dbReference type="ARBA" id="ARBA00022448"/>
    </source>
</evidence>
<evidence type="ECO:0000256" key="5">
    <source>
        <dbReference type="ARBA" id="ARBA00022989"/>
    </source>
</evidence>
<keyword evidence="4 7" id="KW-0812">Transmembrane</keyword>
<feature type="transmembrane region" description="Helical" evidence="7">
    <location>
        <begin position="114"/>
        <end position="134"/>
    </location>
</feature>
<dbReference type="PROSITE" id="PS50928">
    <property type="entry name" value="ABC_TM1"/>
    <property type="match status" value="1"/>
</dbReference>
<dbReference type="InterPro" id="IPR000515">
    <property type="entry name" value="MetI-like"/>
</dbReference>
<feature type="domain" description="ABC transmembrane type-1" evidence="8">
    <location>
        <begin position="76"/>
        <end position="256"/>
    </location>
</feature>
<accession>A0A840CD06</accession>
<dbReference type="CDD" id="cd06261">
    <property type="entry name" value="TM_PBP2"/>
    <property type="match status" value="1"/>
</dbReference>
<dbReference type="RefSeq" id="WP_157445580.1">
    <property type="nucleotide sequence ID" value="NZ_JACIEQ010000015.1"/>
</dbReference>
<gene>
    <name evidence="9" type="ORF">GGR17_003784</name>
</gene>
<comment type="caution">
    <text evidence="9">The sequence shown here is derived from an EMBL/GenBank/DDBJ whole genome shotgun (WGS) entry which is preliminary data.</text>
</comment>